<proteinExistence type="predicted"/>
<accession>A0A3M8A259</accession>
<name>A0A3M8A259_9MICO</name>
<dbReference type="AlphaFoldDB" id="A0A3M8A259"/>
<dbReference type="EMBL" id="RHHB01000050">
    <property type="protein sequence ID" value="RNB45309.1"/>
    <property type="molecule type" value="Genomic_DNA"/>
</dbReference>
<feature type="transmembrane region" description="Helical" evidence="2">
    <location>
        <begin position="6"/>
        <end position="29"/>
    </location>
</feature>
<reference evidence="3 4" key="1">
    <citation type="submission" date="2018-10" db="EMBL/GenBank/DDBJ databases">
        <title>Isolation, diversity and antibacterial activity of antinobacteria from the wheat rhizosphere soil.</title>
        <authorList>
            <person name="Sun T."/>
        </authorList>
    </citation>
    <scope>NUCLEOTIDE SEQUENCE [LARGE SCALE GENOMIC DNA]</scope>
    <source>
        <strain evidence="3 4">SJ-23</strain>
    </source>
</reference>
<keyword evidence="4" id="KW-1185">Reference proteome</keyword>
<evidence type="ECO:0000256" key="2">
    <source>
        <dbReference type="SAM" id="Phobius"/>
    </source>
</evidence>
<dbReference type="Proteomes" id="UP000275048">
    <property type="component" value="Unassembled WGS sequence"/>
</dbReference>
<evidence type="ECO:0000256" key="1">
    <source>
        <dbReference type="SAM" id="MobiDB-lite"/>
    </source>
</evidence>
<feature type="compositionally biased region" description="Basic and acidic residues" evidence="1">
    <location>
        <begin position="86"/>
        <end position="118"/>
    </location>
</feature>
<gene>
    <name evidence="3" type="ORF">EDM22_16360</name>
</gene>
<sequence length="211" mass="23111">MFIVDTSTIIWIIVGIVVVIAIVVIVWLVTARSRREHQLEAQRQKAAELRTSAADTDLAAREREAEALRADAAARKAEADAAQARADAERLSRERAERQGDAERLRAEAAEHQRKADEVDPDVQTIDGRGDVRDDTGVDGRPVDPRYADDRTVDSQYVDAPADGYADDAQAPRHASGVRSADAAPVVDERIDPRTTDPRVTTDPRDPRTGA</sequence>
<keyword evidence="2" id="KW-1133">Transmembrane helix</keyword>
<protein>
    <submittedName>
        <fullName evidence="3">Uncharacterized protein</fullName>
    </submittedName>
</protein>
<feature type="region of interest" description="Disordered" evidence="1">
    <location>
        <begin position="69"/>
        <end position="211"/>
    </location>
</feature>
<comment type="caution">
    <text evidence="3">The sequence shown here is derived from an EMBL/GenBank/DDBJ whole genome shotgun (WGS) entry which is preliminary data.</text>
</comment>
<organism evidence="3 4">
    <name type="scientific">Agromyces tardus</name>
    <dbReference type="NCBI Taxonomy" id="2583849"/>
    <lineage>
        <taxon>Bacteria</taxon>
        <taxon>Bacillati</taxon>
        <taxon>Actinomycetota</taxon>
        <taxon>Actinomycetes</taxon>
        <taxon>Micrococcales</taxon>
        <taxon>Microbacteriaceae</taxon>
        <taxon>Agromyces</taxon>
    </lineage>
</organism>
<feature type="compositionally biased region" description="Basic and acidic residues" evidence="1">
    <location>
        <begin position="69"/>
        <end position="79"/>
    </location>
</feature>
<evidence type="ECO:0000313" key="3">
    <source>
        <dbReference type="EMBL" id="RNB45309.1"/>
    </source>
</evidence>
<keyword evidence="2" id="KW-0812">Transmembrane</keyword>
<keyword evidence="2" id="KW-0472">Membrane</keyword>
<evidence type="ECO:0000313" key="4">
    <source>
        <dbReference type="Proteomes" id="UP000275048"/>
    </source>
</evidence>
<feature type="compositionally biased region" description="Basic and acidic residues" evidence="1">
    <location>
        <begin position="128"/>
        <end position="153"/>
    </location>
</feature>
<feature type="compositionally biased region" description="Basic and acidic residues" evidence="1">
    <location>
        <begin position="187"/>
        <end position="211"/>
    </location>
</feature>